<sequence>MSTEAVKRSTTGALTVKQRKIDELKPSPALTAEPKKVIIKSADMKDDMQKEVVNIAISAFEKNNVKKDVAEYIKKEFDKKYGPTWHCIVGSNFGPNKTLLRSLGHRHFSDLTGTKAKRNYANNVSEYNTVLASLNAKRSKGNRRYYVIECNPVVRKGLEKTAKHMVIPYMSMLLPLQNWTGYVLKVLSLYSLFPDELCDTLAGSLASSPDDSVVYQALNFALSSEILLFRGVIKNTQATLCRETEEMGSCCSSISMAALLILVHFATLLNSGLAVRELLGIQKNTEFIRTSCGTTTDPGLCMTTFSGYASKIQASPKLLASTALSVTLSTTRSNSTVIVKLSKSQGLKPKEIASIRDCLEELKDSVDELNRAFAEMGSGGGKSFELRMSDIETWVSAALTDEDTCMDSFSGKDINGNLKTTVRRQIVKVAHLTNIALAFVNRYAAHP</sequence>
<dbReference type="PANTHER" id="PTHR31080">
    <property type="entry name" value="PECTINESTERASE INHIBITOR-LIKE"/>
    <property type="match status" value="1"/>
</dbReference>
<dbReference type="InterPro" id="IPR037177">
    <property type="entry name" value="DLC_sf"/>
</dbReference>
<dbReference type="PANTHER" id="PTHR31080:SF96">
    <property type="entry name" value="21 KDA PROTEIN-LIKE"/>
    <property type="match status" value="1"/>
</dbReference>
<evidence type="ECO:0000256" key="2">
    <source>
        <dbReference type="ARBA" id="ARBA00038471"/>
    </source>
</evidence>
<dbReference type="InterPro" id="IPR001372">
    <property type="entry name" value="Dynein_light_chain_typ-1/2"/>
</dbReference>
<evidence type="ECO:0000256" key="1">
    <source>
        <dbReference type="ARBA" id="ARBA00022729"/>
    </source>
</evidence>
<dbReference type="NCBIfam" id="TIGR01614">
    <property type="entry name" value="PME_inhib"/>
    <property type="match status" value="1"/>
</dbReference>
<protein>
    <recommendedName>
        <fullName evidence="3">Pectinesterase inhibitor domain-containing protein</fullName>
    </recommendedName>
</protein>
<dbReference type="Gene3D" id="3.30.740.10">
    <property type="entry name" value="Protein Inhibitor Of Neuronal Nitric Oxide Synthase"/>
    <property type="match status" value="1"/>
</dbReference>
<dbReference type="SMART" id="SM01375">
    <property type="entry name" value="Dynein_light"/>
    <property type="match status" value="1"/>
</dbReference>
<dbReference type="SMART" id="SM00856">
    <property type="entry name" value="PMEI"/>
    <property type="match status" value="1"/>
</dbReference>
<evidence type="ECO:0000259" key="3">
    <source>
        <dbReference type="SMART" id="SM00856"/>
    </source>
</evidence>
<dbReference type="InterPro" id="IPR035513">
    <property type="entry name" value="Invertase/methylesterase_inhib"/>
</dbReference>
<dbReference type="InterPro" id="IPR006501">
    <property type="entry name" value="Pectinesterase_inhib_dom"/>
</dbReference>
<dbReference type="Gene3D" id="1.20.140.40">
    <property type="entry name" value="Invertase/pectin methylesterase inhibitor family protein"/>
    <property type="match status" value="1"/>
</dbReference>
<evidence type="ECO:0000313" key="4">
    <source>
        <dbReference type="EMBL" id="KAK5813180.1"/>
    </source>
</evidence>
<dbReference type="Pfam" id="PF04043">
    <property type="entry name" value="PMEI"/>
    <property type="match status" value="1"/>
</dbReference>
<gene>
    <name evidence="4" type="ORF">PVK06_028628</name>
</gene>
<evidence type="ECO:0000313" key="5">
    <source>
        <dbReference type="Proteomes" id="UP001358586"/>
    </source>
</evidence>
<dbReference type="SUPFAM" id="SSF101148">
    <property type="entry name" value="Plant invertase/pectin methylesterase inhibitor"/>
    <property type="match status" value="1"/>
</dbReference>
<comment type="similarity">
    <text evidence="2">Belongs to the PMEI family.</text>
</comment>
<keyword evidence="1" id="KW-0732">Signal</keyword>
<keyword evidence="5" id="KW-1185">Reference proteome</keyword>
<comment type="caution">
    <text evidence="4">The sequence shown here is derived from an EMBL/GenBank/DDBJ whole genome shotgun (WGS) entry which is preliminary data.</text>
</comment>
<organism evidence="4 5">
    <name type="scientific">Gossypium arboreum</name>
    <name type="common">Tree cotton</name>
    <name type="synonym">Gossypium nanking</name>
    <dbReference type="NCBI Taxonomy" id="29729"/>
    <lineage>
        <taxon>Eukaryota</taxon>
        <taxon>Viridiplantae</taxon>
        <taxon>Streptophyta</taxon>
        <taxon>Embryophyta</taxon>
        <taxon>Tracheophyta</taxon>
        <taxon>Spermatophyta</taxon>
        <taxon>Magnoliopsida</taxon>
        <taxon>eudicotyledons</taxon>
        <taxon>Gunneridae</taxon>
        <taxon>Pentapetalae</taxon>
        <taxon>rosids</taxon>
        <taxon>malvids</taxon>
        <taxon>Malvales</taxon>
        <taxon>Malvaceae</taxon>
        <taxon>Malvoideae</taxon>
        <taxon>Gossypium</taxon>
    </lineage>
</organism>
<dbReference type="SUPFAM" id="SSF54648">
    <property type="entry name" value="DLC"/>
    <property type="match status" value="1"/>
</dbReference>
<reference evidence="4 5" key="1">
    <citation type="submission" date="2023-03" db="EMBL/GenBank/DDBJ databases">
        <title>WGS of Gossypium arboreum.</title>
        <authorList>
            <person name="Yu D."/>
        </authorList>
    </citation>
    <scope>NUCLEOTIDE SEQUENCE [LARGE SCALE GENOMIC DNA]</scope>
    <source>
        <tissue evidence="4">Leaf</tissue>
    </source>
</reference>
<accession>A0ABR0P3J8</accession>
<feature type="domain" description="Pectinesterase inhibitor" evidence="3">
    <location>
        <begin position="283"/>
        <end position="439"/>
    </location>
</feature>
<proteinExistence type="inferred from homology"/>
<name>A0ABR0P3J8_GOSAR</name>
<dbReference type="EMBL" id="JARKNE010000008">
    <property type="protein sequence ID" value="KAK5813180.1"/>
    <property type="molecule type" value="Genomic_DNA"/>
</dbReference>
<dbReference type="Proteomes" id="UP001358586">
    <property type="component" value="Chromosome 8"/>
</dbReference>
<dbReference type="CDD" id="cd15798">
    <property type="entry name" value="PMEI-like_3"/>
    <property type="match status" value="1"/>
</dbReference>
<dbReference type="InterPro" id="IPR051955">
    <property type="entry name" value="PME_Inhibitor"/>
</dbReference>
<dbReference type="Pfam" id="PF01221">
    <property type="entry name" value="Dynein_light"/>
    <property type="match status" value="1"/>
</dbReference>